<keyword evidence="1" id="KW-0489">Methyltransferase</keyword>
<keyword evidence="3" id="KW-0949">S-adenosyl-L-methionine</keyword>
<name>A0A4Y5QNK5_9MAGN</name>
<dbReference type="SUPFAM" id="SSF53335">
    <property type="entry name" value="S-adenosyl-L-methionine-dependent methyltransferases"/>
    <property type="match status" value="1"/>
</dbReference>
<dbReference type="AlphaFoldDB" id="A0A4Y5QNK5"/>
<dbReference type="FunFam" id="1.10.10.10:FF:000213">
    <property type="entry name" value="Coniferyl alcohol 9-O-methyltransferase"/>
    <property type="match status" value="1"/>
</dbReference>
<dbReference type="InterPro" id="IPR016461">
    <property type="entry name" value="COMT-like"/>
</dbReference>
<organism evidence="7">
    <name type="scientific">Piper methysticum</name>
    <dbReference type="NCBI Taxonomy" id="130404"/>
    <lineage>
        <taxon>Eukaryota</taxon>
        <taxon>Viridiplantae</taxon>
        <taxon>Streptophyta</taxon>
        <taxon>Embryophyta</taxon>
        <taxon>Tracheophyta</taxon>
        <taxon>Spermatophyta</taxon>
        <taxon>Magnoliopsida</taxon>
        <taxon>Magnoliidae</taxon>
        <taxon>Piperales</taxon>
        <taxon>Piperaceae</taxon>
        <taxon>Piper</taxon>
    </lineage>
</organism>
<dbReference type="GO" id="GO:0032259">
    <property type="term" value="P:methylation"/>
    <property type="evidence" value="ECO:0007669"/>
    <property type="project" value="UniProtKB-KW"/>
</dbReference>
<feature type="domain" description="O-methyltransferase C-terminal" evidence="5">
    <location>
        <begin position="130"/>
        <end position="341"/>
    </location>
</feature>
<sequence>MNDQELHGYSQNAQPQLWNLLLSFINSMSLKCAVELGIPDIIHSHAQTPINITDLAASIPIPPNKTSQFRRLMRLLVHSNVFSVHKREDGDEGFLLTPMSRILVTSNDNNGGNLSPFVSMMVDPSLVSPWHFLGQWLKGNDTQGTPFRMCHGEEMWDWANKYPDFNKKFNMAMVCDSQYLMKIIVKKCATAFEGKRSLIDVGGGTGGAARSIAEAFPDIQEVSVLDLPHVVAGLPNDSRVKFVGGDMFHTIPPADVVLLKAIFHGWNDEECIKILKNCKKAIPSKEEGGKVMILDMVVNSAPGDHMITEDQYFMDLMMITYARGLERDENEWKKLFKDAGFTSYKITHGLGTSSLIELYP</sequence>
<dbReference type="InterPro" id="IPR036390">
    <property type="entry name" value="WH_DNA-bd_sf"/>
</dbReference>
<dbReference type="GO" id="GO:0008171">
    <property type="term" value="F:O-methyltransferase activity"/>
    <property type="evidence" value="ECO:0007669"/>
    <property type="project" value="InterPro"/>
</dbReference>
<protein>
    <submittedName>
        <fullName evidence="7">KOMT2</fullName>
    </submittedName>
</protein>
<keyword evidence="2" id="KW-0808">Transferase</keyword>
<dbReference type="FunFam" id="3.40.50.150:FF:000057">
    <property type="entry name" value="O-methyltransferase ZRP4"/>
    <property type="match status" value="1"/>
</dbReference>
<evidence type="ECO:0000313" key="7">
    <source>
        <dbReference type="EMBL" id="QCX36375.1"/>
    </source>
</evidence>
<dbReference type="InterPro" id="IPR029063">
    <property type="entry name" value="SAM-dependent_MTases_sf"/>
</dbReference>
<dbReference type="InterPro" id="IPR001077">
    <property type="entry name" value="COMT_C"/>
</dbReference>
<evidence type="ECO:0000256" key="2">
    <source>
        <dbReference type="ARBA" id="ARBA00022679"/>
    </source>
</evidence>
<evidence type="ECO:0000256" key="4">
    <source>
        <dbReference type="PIRSR" id="PIRSR005739-1"/>
    </source>
</evidence>
<feature type="domain" description="O-methyltransferase dimerisation" evidence="6">
    <location>
        <begin position="18"/>
        <end position="106"/>
    </location>
</feature>
<accession>A0A4Y5QNK5</accession>
<dbReference type="Pfam" id="PF00891">
    <property type="entry name" value="Methyltransf_2"/>
    <property type="match status" value="1"/>
</dbReference>
<reference evidence="7" key="1">
    <citation type="journal article" date="2019" name="Nat. Plants">
        <title>The biosynthetic origin of psychoactive kavalactones in kava.</title>
        <authorList>
            <person name="Pluskal T."/>
            <person name="Torrens-Spence M.P."/>
            <person name="Fallon T.R."/>
            <person name="De Abreu A."/>
            <person name="Shi C.H."/>
            <person name="Weng J.K."/>
        </authorList>
    </citation>
    <scope>NUCLEOTIDE SEQUENCE</scope>
</reference>
<dbReference type="PANTHER" id="PTHR11746">
    <property type="entry name" value="O-METHYLTRANSFERASE"/>
    <property type="match status" value="1"/>
</dbReference>
<evidence type="ECO:0000259" key="5">
    <source>
        <dbReference type="Pfam" id="PF00891"/>
    </source>
</evidence>
<evidence type="ECO:0000256" key="3">
    <source>
        <dbReference type="ARBA" id="ARBA00022691"/>
    </source>
</evidence>
<dbReference type="Gene3D" id="3.40.50.150">
    <property type="entry name" value="Vaccinia Virus protein VP39"/>
    <property type="match status" value="1"/>
</dbReference>
<dbReference type="InterPro" id="IPR036388">
    <property type="entry name" value="WH-like_DNA-bd_sf"/>
</dbReference>
<dbReference type="CDD" id="cd02440">
    <property type="entry name" value="AdoMet_MTases"/>
    <property type="match status" value="1"/>
</dbReference>
<dbReference type="GO" id="GO:0046983">
    <property type="term" value="F:protein dimerization activity"/>
    <property type="evidence" value="ECO:0007669"/>
    <property type="project" value="InterPro"/>
</dbReference>
<proteinExistence type="evidence at transcript level"/>
<evidence type="ECO:0000259" key="6">
    <source>
        <dbReference type="Pfam" id="PF08100"/>
    </source>
</evidence>
<dbReference type="Pfam" id="PF08100">
    <property type="entry name" value="Dimerisation"/>
    <property type="match status" value="1"/>
</dbReference>
<evidence type="ECO:0000256" key="1">
    <source>
        <dbReference type="ARBA" id="ARBA00022603"/>
    </source>
</evidence>
<dbReference type="PIRSF" id="PIRSF005739">
    <property type="entry name" value="O-mtase"/>
    <property type="match status" value="1"/>
</dbReference>
<dbReference type="EMBL" id="MK058497">
    <property type="protein sequence ID" value="QCX36375.1"/>
    <property type="molecule type" value="mRNA"/>
</dbReference>
<dbReference type="SUPFAM" id="SSF46785">
    <property type="entry name" value="Winged helix' DNA-binding domain"/>
    <property type="match status" value="1"/>
</dbReference>
<dbReference type="InterPro" id="IPR012967">
    <property type="entry name" value="COMT_dimerisation"/>
</dbReference>
<dbReference type="Gene3D" id="1.10.10.10">
    <property type="entry name" value="Winged helix-like DNA-binding domain superfamily/Winged helix DNA-binding domain"/>
    <property type="match status" value="1"/>
</dbReference>
<dbReference type="PROSITE" id="PS51683">
    <property type="entry name" value="SAM_OMT_II"/>
    <property type="match status" value="1"/>
</dbReference>
<feature type="active site" description="Proton acceptor" evidence="4">
    <location>
        <position position="264"/>
    </location>
</feature>